<dbReference type="SUPFAM" id="SSF53822">
    <property type="entry name" value="Periplasmic binding protein-like I"/>
    <property type="match status" value="1"/>
</dbReference>
<evidence type="ECO:0000256" key="4">
    <source>
        <dbReference type="SAM" id="MobiDB-lite"/>
    </source>
</evidence>
<keyword evidence="3" id="KW-0804">Transcription</keyword>
<dbReference type="AlphaFoldDB" id="A0A7W0DTN9"/>
<comment type="caution">
    <text evidence="6">The sequence shown here is derived from an EMBL/GenBank/DDBJ whole genome shotgun (WGS) entry which is preliminary data.</text>
</comment>
<dbReference type="GO" id="GO:0003700">
    <property type="term" value="F:DNA-binding transcription factor activity"/>
    <property type="evidence" value="ECO:0007669"/>
    <property type="project" value="TreeGrafter"/>
</dbReference>
<evidence type="ECO:0000313" key="6">
    <source>
        <dbReference type="EMBL" id="MBA2951052.1"/>
    </source>
</evidence>
<evidence type="ECO:0000256" key="2">
    <source>
        <dbReference type="ARBA" id="ARBA00023125"/>
    </source>
</evidence>
<dbReference type="RefSeq" id="WP_181661975.1">
    <property type="nucleotide sequence ID" value="NZ_JACEHE010000038.1"/>
</dbReference>
<feature type="domain" description="HTH lacI-type" evidence="5">
    <location>
        <begin position="1"/>
        <end position="53"/>
    </location>
</feature>
<dbReference type="PANTHER" id="PTHR30146:SF155">
    <property type="entry name" value="ALANINE RACEMASE"/>
    <property type="match status" value="1"/>
</dbReference>
<dbReference type="PANTHER" id="PTHR30146">
    <property type="entry name" value="LACI-RELATED TRANSCRIPTIONAL REPRESSOR"/>
    <property type="match status" value="1"/>
</dbReference>
<evidence type="ECO:0000256" key="3">
    <source>
        <dbReference type="ARBA" id="ARBA00023163"/>
    </source>
</evidence>
<dbReference type="CDD" id="cd01392">
    <property type="entry name" value="HTH_LacI"/>
    <property type="match status" value="1"/>
</dbReference>
<dbReference type="Gene3D" id="1.10.260.40">
    <property type="entry name" value="lambda repressor-like DNA-binding domains"/>
    <property type="match status" value="1"/>
</dbReference>
<feature type="compositionally biased region" description="Gly residues" evidence="4">
    <location>
        <begin position="328"/>
        <end position="348"/>
    </location>
</feature>
<dbReference type="InterPro" id="IPR010982">
    <property type="entry name" value="Lambda_DNA-bd_dom_sf"/>
</dbReference>
<keyword evidence="2 6" id="KW-0238">DNA-binding</keyword>
<protein>
    <submittedName>
        <fullName evidence="6">LacI family DNA-binding transcriptional regulator</fullName>
    </submittedName>
</protein>
<evidence type="ECO:0000256" key="1">
    <source>
        <dbReference type="ARBA" id="ARBA00023015"/>
    </source>
</evidence>
<dbReference type="Pfam" id="PF13377">
    <property type="entry name" value="Peripla_BP_3"/>
    <property type="match status" value="1"/>
</dbReference>
<evidence type="ECO:0000313" key="7">
    <source>
        <dbReference type="Proteomes" id="UP000545761"/>
    </source>
</evidence>
<name>A0A7W0DTN9_9ACTN</name>
<dbReference type="Gene3D" id="3.40.50.2300">
    <property type="match status" value="2"/>
</dbReference>
<dbReference type="SMART" id="SM00354">
    <property type="entry name" value="HTH_LACI"/>
    <property type="match status" value="1"/>
</dbReference>
<reference evidence="6 7" key="1">
    <citation type="submission" date="2020-07" db="EMBL/GenBank/DDBJ databases">
        <title>Streptomyces isolated from Indian soil.</title>
        <authorList>
            <person name="Mandal S."/>
            <person name="Maiti P.K."/>
        </authorList>
    </citation>
    <scope>NUCLEOTIDE SEQUENCE [LARGE SCALE GENOMIC DNA]</scope>
    <source>
        <strain evidence="6 7">PSKA28</strain>
    </source>
</reference>
<dbReference type="InterPro" id="IPR000843">
    <property type="entry name" value="HTH_LacI"/>
</dbReference>
<evidence type="ECO:0000259" key="5">
    <source>
        <dbReference type="PROSITE" id="PS50932"/>
    </source>
</evidence>
<proteinExistence type="predicted"/>
<dbReference type="Pfam" id="PF00356">
    <property type="entry name" value="LacI"/>
    <property type="match status" value="1"/>
</dbReference>
<dbReference type="Proteomes" id="UP000545761">
    <property type="component" value="Unassembled WGS sequence"/>
</dbReference>
<sequence length="354" mass="37215">MSDIARRAGVTKAAVSFALNNRPGVSEPTRRRILAIAEELGWQPNSAARALSDGRAGAFGLVIDRPARTLGIEPFFMQLISGIQGELIRDATPLVLTMAEDQASEIALYRSWWAQRRVDGVFLVDLQADDARVPVLEELGMPAVVIGAPVGTGRLPAVWSDDAAAVRAVLEHLAELGHRRIARVGGPARLRHTMIRTAAFEGCARQLGLTSRIVEADYSGEQGAAATRALLADPEPPTAIVYDNDVMAVSGLTAAQALGLRVPADVSVVAWDDSALCELVHPSLTALSRDIAAYGARAARRLRETAGGRSLGDVEDAAPTLTVRGSVGAPGAGAGQRQGQGQGQGDGQMEGRVE</sequence>
<dbReference type="InterPro" id="IPR046335">
    <property type="entry name" value="LacI/GalR-like_sensor"/>
</dbReference>
<dbReference type="SUPFAM" id="SSF47413">
    <property type="entry name" value="lambda repressor-like DNA-binding domains"/>
    <property type="match status" value="1"/>
</dbReference>
<dbReference type="PROSITE" id="PS50932">
    <property type="entry name" value="HTH_LACI_2"/>
    <property type="match status" value="1"/>
</dbReference>
<organism evidence="6 7">
    <name type="scientific">Streptomyces himalayensis subsp. himalayensis</name>
    <dbReference type="NCBI Taxonomy" id="2756131"/>
    <lineage>
        <taxon>Bacteria</taxon>
        <taxon>Bacillati</taxon>
        <taxon>Actinomycetota</taxon>
        <taxon>Actinomycetes</taxon>
        <taxon>Kitasatosporales</taxon>
        <taxon>Streptomycetaceae</taxon>
        <taxon>Streptomyces</taxon>
        <taxon>Streptomyces himalayensis</taxon>
    </lineage>
</organism>
<dbReference type="PROSITE" id="PS00356">
    <property type="entry name" value="HTH_LACI_1"/>
    <property type="match status" value="1"/>
</dbReference>
<accession>A0A7W0DTN9</accession>
<dbReference type="EMBL" id="JACEHE010000038">
    <property type="protein sequence ID" value="MBA2951052.1"/>
    <property type="molecule type" value="Genomic_DNA"/>
</dbReference>
<dbReference type="InterPro" id="IPR028082">
    <property type="entry name" value="Peripla_BP_I"/>
</dbReference>
<gene>
    <name evidence="6" type="ORF">H1D24_36230</name>
</gene>
<keyword evidence="1" id="KW-0805">Transcription regulation</keyword>
<feature type="region of interest" description="Disordered" evidence="4">
    <location>
        <begin position="307"/>
        <end position="354"/>
    </location>
</feature>
<dbReference type="GO" id="GO:0000976">
    <property type="term" value="F:transcription cis-regulatory region binding"/>
    <property type="evidence" value="ECO:0007669"/>
    <property type="project" value="TreeGrafter"/>
</dbReference>